<organism evidence="3 4">
    <name type="scientific">Gordonia iterans</name>
    <dbReference type="NCBI Taxonomy" id="1004901"/>
    <lineage>
        <taxon>Bacteria</taxon>
        <taxon>Bacillati</taxon>
        <taxon>Actinomycetota</taxon>
        <taxon>Actinomycetes</taxon>
        <taxon>Mycobacteriales</taxon>
        <taxon>Gordoniaceae</taxon>
        <taxon>Gordonia</taxon>
    </lineage>
</organism>
<keyword evidence="1" id="KW-0378">Hydrolase</keyword>
<dbReference type="Gene3D" id="2.40.260.10">
    <property type="entry name" value="Sortase"/>
    <property type="match status" value="1"/>
</dbReference>
<dbReference type="KEGG" id="git:C6V83_10625"/>
<dbReference type="EMBL" id="CP027433">
    <property type="protein sequence ID" value="AVM02169.1"/>
    <property type="molecule type" value="Genomic_DNA"/>
</dbReference>
<proteinExistence type="predicted"/>
<dbReference type="AlphaFoldDB" id="A0A2S0KKH2"/>
<protein>
    <submittedName>
        <fullName evidence="3">Class F sortase</fullName>
    </submittedName>
</protein>
<dbReference type="InterPro" id="IPR042001">
    <property type="entry name" value="Sortase_F"/>
</dbReference>
<gene>
    <name evidence="3" type="ORF">C6V83_10625</name>
</gene>
<evidence type="ECO:0000256" key="2">
    <source>
        <dbReference type="SAM" id="MobiDB-lite"/>
    </source>
</evidence>
<dbReference type="Proteomes" id="UP000239814">
    <property type="component" value="Chromosome"/>
</dbReference>
<dbReference type="OrthoDB" id="525039at2"/>
<keyword evidence="4" id="KW-1185">Reference proteome</keyword>
<sequence>MTVGALVLTSCGSPQEAPQSQTGAQESLPPPVLAESGEPSTPARLTVDGATAPTQTVDTDDDGVLLPPVDVQQLGWWVGSAQPGSGAGTIVITGHVDDVEQGDGFAARFADLEADDAVAVTTADGSVHRYRVTEAAAVNKEGGLPVGELNRLDGPETLALVTCGGPFVGPPLGYRDNIVVFAVPEEY</sequence>
<dbReference type="GO" id="GO:0016787">
    <property type="term" value="F:hydrolase activity"/>
    <property type="evidence" value="ECO:0007669"/>
    <property type="project" value="UniProtKB-KW"/>
</dbReference>
<dbReference type="InterPro" id="IPR005754">
    <property type="entry name" value="Sortase"/>
</dbReference>
<dbReference type="SUPFAM" id="SSF63817">
    <property type="entry name" value="Sortase"/>
    <property type="match status" value="1"/>
</dbReference>
<feature type="region of interest" description="Disordered" evidence="2">
    <location>
        <begin position="1"/>
        <end position="45"/>
    </location>
</feature>
<evidence type="ECO:0000313" key="4">
    <source>
        <dbReference type="Proteomes" id="UP000239814"/>
    </source>
</evidence>
<dbReference type="InterPro" id="IPR023365">
    <property type="entry name" value="Sortase_dom-sf"/>
</dbReference>
<feature type="compositionally biased region" description="Polar residues" evidence="2">
    <location>
        <begin position="10"/>
        <end position="25"/>
    </location>
</feature>
<reference evidence="3 4" key="1">
    <citation type="submission" date="2018-03" db="EMBL/GenBank/DDBJ databases">
        <title>Characteristics and genome of n-alkane degrading marine bacteria Gordonia iterans isolated from crude oil contaminated in Tae-an, South Korea.</title>
        <authorList>
            <person name="Lee S.-S."/>
            <person name="Kim H."/>
        </authorList>
    </citation>
    <scope>NUCLEOTIDE SEQUENCE [LARGE SCALE GENOMIC DNA]</scope>
    <source>
        <strain evidence="3 4">Co17</strain>
    </source>
</reference>
<name>A0A2S0KKH2_9ACTN</name>
<accession>A0A2S0KKH2</accession>
<dbReference type="CDD" id="cd05829">
    <property type="entry name" value="Sortase_F"/>
    <property type="match status" value="1"/>
</dbReference>
<dbReference type="Pfam" id="PF04203">
    <property type="entry name" value="Sortase"/>
    <property type="match status" value="1"/>
</dbReference>
<evidence type="ECO:0000256" key="1">
    <source>
        <dbReference type="ARBA" id="ARBA00022801"/>
    </source>
</evidence>
<evidence type="ECO:0000313" key="3">
    <source>
        <dbReference type="EMBL" id="AVM02169.1"/>
    </source>
</evidence>